<dbReference type="HAMAP" id="MF_00027">
    <property type="entry name" value="CobB_CbiA"/>
    <property type="match status" value="1"/>
</dbReference>
<feature type="domain" description="CobQ/CobB/MinD/ParA nucleotide binding" evidence="9">
    <location>
        <begin position="36"/>
        <end position="222"/>
    </location>
</feature>
<evidence type="ECO:0000256" key="8">
    <source>
        <dbReference type="SAM" id="MobiDB-lite"/>
    </source>
</evidence>
<sequence>MADGEEKERQRHDFRCRGTPSANGGGRPVKEHRPRIVIAGTGSGVGKTTITLGLMAALRRRNMTVQGFKAGPDYIDPTYHTAVTGRPSRNLDVWMMPRNRVREIFLRGSEGADLSVVEGVMGLYDGKDPLNDTGSTADIAILLQSPVVLVVDIHSMARSVAAIVMGFQHFNPEVAIRGVIVNKAGSEGHYRLAKAAIEQECGIPVLGWIPRNAELDIPERHLGLIPAVERGELQPLFERLADVIEQGVDLDALISLADEAPALAWPENRLFVSSAASEGRRPVIAVARDAAFHFYYPENLELLTLAGADLRFFSPLAGESVPEEADGLMIGGGFPEEFVTELAQAEDVKVSIRRKIAEGLPTFAECGGYMYLCKAIIDREGREHPMVGVIPAKVTMRDRLAALGYREVRALSDSVLLEKGKKARGHEFHYSALTPEAEDYPHAYACEGRFGTRMEGYVRGNVLAGYVHLHFASRPEMVRRWLSMCREYGKRRERA</sequence>
<evidence type="ECO:0000256" key="1">
    <source>
        <dbReference type="ARBA" id="ARBA00001946"/>
    </source>
</evidence>
<evidence type="ECO:0000259" key="9">
    <source>
        <dbReference type="Pfam" id="PF01656"/>
    </source>
</evidence>
<organism evidence="11 12">
    <name type="scientific">Polycladomyces zharkentensis</name>
    <dbReference type="NCBI Taxonomy" id="2807616"/>
    <lineage>
        <taxon>Bacteria</taxon>
        <taxon>Bacillati</taxon>
        <taxon>Bacillota</taxon>
        <taxon>Bacilli</taxon>
        <taxon>Bacillales</taxon>
        <taxon>Thermoactinomycetaceae</taxon>
        <taxon>Polycladomyces</taxon>
    </lineage>
</organism>
<dbReference type="NCBIfam" id="NF002204">
    <property type="entry name" value="PRK01077.1"/>
    <property type="match status" value="1"/>
</dbReference>
<comment type="catalytic activity">
    <reaction evidence="7">
        <text>cob(II)yrinate + 2 L-glutamine + 2 ATP + 2 H2O = cob(II)yrinate a,c diamide + 2 L-glutamate + 2 ADP + 2 phosphate + 2 H(+)</text>
        <dbReference type="Rhea" id="RHEA:26289"/>
        <dbReference type="ChEBI" id="CHEBI:15377"/>
        <dbReference type="ChEBI" id="CHEBI:15378"/>
        <dbReference type="ChEBI" id="CHEBI:29985"/>
        <dbReference type="ChEBI" id="CHEBI:30616"/>
        <dbReference type="ChEBI" id="CHEBI:43474"/>
        <dbReference type="ChEBI" id="CHEBI:58359"/>
        <dbReference type="ChEBI" id="CHEBI:58537"/>
        <dbReference type="ChEBI" id="CHEBI:58894"/>
        <dbReference type="ChEBI" id="CHEBI:456216"/>
        <dbReference type="EC" id="6.3.5.11"/>
    </reaction>
</comment>
<keyword evidence="2 7" id="KW-0436">Ligase</keyword>
<comment type="similarity">
    <text evidence="7">Belongs to the CobB/CbiA family.</text>
</comment>
<keyword evidence="12" id="KW-1185">Reference proteome</keyword>
<evidence type="ECO:0000256" key="7">
    <source>
        <dbReference type="HAMAP-Rule" id="MF_00027"/>
    </source>
</evidence>
<gene>
    <name evidence="7" type="primary">cbiA</name>
    <name evidence="11" type="ORF">JQC72_11030</name>
</gene>
<comment type="caution">
    <text evidence="11">The sequence shown here is derived from an EMBL/GenBank/DDBJ whole genome shotgun (WGS) entry which is preliminary data.</text>
</comment>
<comment type="pathway">
    <text evidence="7">Cofactor biosynthesis; adenosylcobalamin biosynthesis; cob(II)yrinate a,c-diamide from sirohydrochlorin (anaerobic route): step 10/10.</text>
</comment>
<proteinExistence type="inferred from homology"/>
<dbReference type="InterPro" id="IPR011698">
    <property type="entry name" value="GATase_3"/>
</dbReference>
<dbReference type="PANTHER" id="PTHR43873:SF1">
    <property type="entry name" value="COBYRINATE A,C-DIAMIDE SYNTHASE"/>
    <property type="match status" value="1"/>
</dbReference>
<evidence type="ECO:0000256" key="5">
    <source>
        <dbReference type="ARBA" id="ARBA00022842"/>
    </source>
</evidence>
<dbReference type="NCBIfam" id="TIGR00379">
    <property type="entry name" value="cobB"/>
    <property type="match status" value="1"/>
</dbReference>
<dbReference type="InterPro" id="IPR002586">
    <property type="entry name" value="CobQ/CobB/MinD/ParA_Nub-bd_dom"/>
</dbReference>
<feature type="compositionally biased region" description="Basic and acidic residues" evidence="8">
    <location>
        <begin position="1"/>
        <end position="16"/>
    </location>
</feature>
<reference evidence="11" key="1">
    <citation type="journal article" date="2024" name="Int. J. Syst. Evol. Microbiol.">
        <title>Polycladomyces zharkentensis sp. nov., a novel thermophilic cellulose- and starch-degrading member of the Bacillota from a geothermal aquifer in Kazakhstan.</title>
        <authorList>
            <person name="Mashzhan A."/>
            <person name="Kistaubayeva A."/>
            <person name="Javier-Lopez R."/>
            <person name="Bissenova U."/>
            <person name="Bissenbay A."/>
            <person name="Birkeland N.K."/>
        </authorList>
    </citation>
    <scope>NUCLEOTIDE SEQUENCE</scope>
    <source>
        <strain evidence="11">ZKZ2T</strain>
    </source>
</reference>
<evidence type="ECO:0000259" key="10">
    <source>
        <dbReference type="Pfam" id="PF07685"/>
    </source>
</evidence>
<feature type="site" description="Increases nucleophilicity of active site Cys" evidence="7">
    <location>
        <position position="468"/>
    </location>
</feature>
<evidence type="ECO:0000313" key="11">
    <source>
        <dbReference type="EMBL" id="MBN2910035.1"/>
    </source>
</evidence>
<comment type="miscellaneous">
    <text evidence="7">The a and c carboxylates of cobyrinate are activated for nucleophilic attack via formation of a phosphorylated intermediate by ATP. CbiA catalyzes first the amidation of the c-carboxylate, and then that of the a-carboxylate.</text>
</comment>
<keyword evidence="7" id="KW-0169">Cobalamin biosynthesis</keyword>
<evidence type="ECO:0000313" key="12">
    <source>
        <dbReference type="Proteomes" id="UP001177120"/>
    </source>
</evidence>
<comment type="function">
    <text evidence="7">Catalyzes the ATP-dependent amidation of the two carboxylate groups at positions a and c of cobyrinate, using either L-glutamine or ammonia as the nitrogen source.</text>
</comment>
<protein>
    <recommendedName>
        <fullName evidence="7">Cobyrinate a,c-diamide synthase</fullName>
        <ecNumber evidence="7">6.3.5.11</ecNumber>
    </recommendedName>
    <alternativeName>
        <fullName evidence="7">Cobyrinic acid a,c-diamide synthetase</fullName>
    </alternativeName>
</protein>
<evidence type="ECO:0000256" key="2">
    <source>
        <dbReference type="ARBA" id="ARBA00022598"/>
    </source>
</evidence>
<evidence type="ECO:0000256" key="6">
    <source>
        <dbReference type="ARBA" id="ARBA00022962"/>
    </source>
</evidence>
<evidence type="ECO:0000256" key="4">
    <source>
        <dbReference type="ARBA" id="ARBA00022840"/>
    </source>
</evidence>
<feature type="active site" description="Nucleophile" evidence="7">
    <location>
        <position position="366"/>
    </location>
</feature>
<feature type="region of interest" description="Disordered" evidence="8">
    <location>
        <begin position="1"/>
        <end position="30"/>
    </location>
</feature>
<comment type="cofactor">
    <cofactor evidence="1 7">
        <name>Mg(2+)</name>
        <dbReference type="ChEBI" id="CHEBI:18420"/>
    </cofactor>
</comment>
<evidence type="ECO:0000256" key="3">
    <source>
        <dbReference type="ARBA" id="ARBA00022741"/>
    </source>
</evidence>
<dbReference type="CDD" id="cd03130">
    <property type="entry name" value="GATase1_CobB"/>
    <property type="match status" value="1"/>
</dbReference>
<dbReference type="PROSITE" id="PS51274">
    <property type="entry name" value="GATASE_COBBQ"/>
    <property type="match status" value="1"/>
</dbReference>
<keyword evidence="4 7" id="KW-0067">ATP-binding</keyword>
<dbReference type="Gene3D" id="3.40.50.880">
    <property type="match status" value="1"/>
</dbReference>
<dbReference type="Pfam" id="PF01656">
    <property type="entry name" value="CbiA"/>
    <property type="match status" value="1"/>
</dbReference>
<dbReference type="InterPro" id="IPR004484">
    <property type="entry name" value="CbiA/CobB_synth"/>
</dbReference>
<dbReference type="InterPro" id="IPR029062">
    <property type="entry name" value="Class_I_gatase-like"/>
</dbReference>
<dbReference type="CDD" id="cd05388">
    <property type="entry name" value="CobB_N"/>
    <property type="match status" value="1"/>
</dbReference>
<dbReference type="InterPro" id="IPR027417">
    <property type="entry name" value="P-loop_NTPase"/>
</dbReference>
<dbReference type="EMBL" id="JAFHAP010000009">
    <property type="protein sequence ID" value="MBN2910035.1"/>
    <property type="molecule type" value="Genomic_DNA"/>
</dbReference>
<accession>A0ABS2WL80</accession>
<name>A0ABS2WL80_9BACL</name>
<feature type="domain" description="CobB/CobQ-like glutamine amidotransferase" evidence="10">
    <location>
        <begin position="284"/>
        <end position="474"/>
    </location>
</feature>
<dbReference type="SUPFAM" id="SSF52317">
    <property type="entry name" value="Class I glutamine amidotransferase-like"/>
    <property type="match status" value="1"/>
</dbReference>
<dbReference type="Gene3D" id="3.40.50.300">
    <property type="entry name" value="P-loop containing nucleotide triphosphate hydrolases"/>
    <property type="match status" value="2"/>
</dbReference>
<dbReference type="Proteomes" id="UP001177120">
    <property type="component" value="Unassembled WGS sequence"/>
</dbReference>
<dbReference type="PANTHER" id="PTHR43873">
    <property type="entry name" value="COBYRINATE A,C-DIAMIDE SYNTHASE"/>
    <property type="match status" value="1"/>
</dbReference>
<keyword evidence="5 7" id="KW-0460">Magnesium</keyword>
<dbReference type="Pfam" id="PF07685">
    <property type="entry name" value="GATase_3"/>
    <property type="match status" value="1"/>
</dbReference>
<comment type="domain">
    <text evidence="7">Comprises of two domains. The C-terminal domain contains the binding site for glutamine and catalyzes the hydrolysis of this substrate to glutamate and ammonia. The N-terminal domain is anticipated to bind ATP and cobyrinate and catalyzes the ultimate synthesis of the diamide product. The ammonia produced via the glutaminase domain is probably translocated to the adjacent domain via a molecular tunnel, where it reacts with an activated intermediate.</text>
</comment>
<keyword evidence="3 7" id="KW-0547">Nucleotide-binding</keyword>
<dbReference type="EC" id="6.3.5.11" evidence="7"/>
<keyword evidence="6 7" id="KW-0315">Glutamine amidotransferase</keyword>
<dbReference type="SUPFAM" id="SSF52540">
    <property type="entry name" value="P-loop containing nucleoside triphosphate hydrolases"/>
    <property type="match status" value="1"/>
</dbReference>